<gene>
    <name evidence="1" type="ORF">NP493_1760g00022</name>
</gene>
<protein>
    <submittedName>
        <fullName evidence="1">Uncharacterized protein</fullName>
    </submittedName>
</protein>
<accession>A0AAD9JTQ4</accession>
<evidence type="ECO:0000313" key="1">
    <source>
        <dbReference type="EMBL" id="KAK2158852.1"/>
    </source>
</evidence>
<proteinExistence type="predicted"/>
<name>A0AAD9JTQ4_RIDPI</name>
<sequence>MFDHFPVMLPTLVKYVHNSIYNCPTPSHPTNQGTTSLHVSLCVGSNATTKHHLHITWNKRRAVISMTTKHEIPTNVRKRHHQRVKPSTFTSSDTELYAKNRWQIGLTSTNFAHYINSRHTIGEVAITELQTCQSYINDTYVFTFENHNNTFLARNLCNTSFTWFSTPAI</sequence>
<dbReference type="EMBL" id="JAODUO010001762">
    <property type="protein sequence ID" value="KAK2158852.1"/>
    <property type="molecule type" value="Genomic_DNA"/>
</dbReference>
<dbReference type="Proteomes" id="UP001209878">
    <property type="component" value="Unassembled WGS sequence"/>
</dbReference>
<comment type="caution">
    <text evidence="1">The sequence shown here is derived from an EMBL/GenBank/DDBJ whole genome shotgun (WGS) entry which is preliminary data.</text>
</comment>
<dbReference type="AlphaFoldDB" id="A0AAD9JTQ4"/>
<organism evidence="1 2">
    <name type="scientific">Ridgeia piscesae</name>
    <name type="common">Tubeworm</name>
    <dbReference type="NCBI Taxonomy" id="27915"/>
    <lineage>
        <taxon>Eukaryota</taxon>
        <taxon>Metazoa</taxon>
        <taxon>Spiralia</taxon>
        <taxon>Lophotrochozoa</taxon>
        <taxon>Annelida</taxon>
        <taxon>Polychaeta</taxon>
        <taxon>Sedentaria</taxon>
        <taxon>Canalipalpata</taxon>
        <taxon>Sabellida</taxon>
        <taxon>Siboglinidae</taxon>
        <taxon>Ridgeia</taxon>
    </lineage>
</organism>
<reference evidence="1" key="1">
    <citation type="journal article" date="2023" name="Mol. Biol. Evol.">
        <title>Third-Generation Sequencing Reveals the Adaptive Role of the Epigenome in Three Deep-Sea Polychaetes.</title>
        <authorList>
            <person name="Perez M."/>
            <person name="Aroh O."/>
            <person name="Sun Y."/>
            <person name="Lan Y."/>
            <person name="Juniper S.K."/>
            <person name="Young C.R."/>
            <person name="Angers B."/>
            <person name="Qian P.Y."/>
        </authorList>
    </citation>
    <scope>NUCLEOTIDE SEQUENCE</scope>
    <source>
        <strain evidence="1">R07B-5</strain>
    </source>
</reference>
<evidence type="ECO:0000313" key="2">
    <source>
        <dbReference type="Proteomes" id="UP001209878"/>
    </source>
</evidence>
<keyword evidence="2" id="KW-1185">Reference proteome</keyword>